<protein>
    <recommendedName>
        <fullName evidence="3">Zinc finger CCCH domain-containing protein 14</fullName>
    </recommendedName>
</protein>
<evidence type="ECO:0000313" key="2">
    <source>
        <dbReference type="Proteomes" id="UP001432027"/>
    </source>
</evidence>
<organism evidence="1 2">
    <name type="scientific">Pristionchus entomophagus</name>
    <dbReference type="NCBI Taxonomy" id="358040"/>
    <lineage>
        <taxon>Eukaryota</taxon>
        <taxon>Metazoa</taxon>
        <taxon>Ecdysozoa</taxon>
        <taxon>Nematoda</taxon>
        <taxon>Chromadorea</taxon>
        <taxon>Rhabditida</taxon>
        <taxon>Rhabditina</taxon>
        <taxon>Diplogasteromorpha</taxon>
        <taxon>Diplogasteroidea</taxon>
        <taxon>Neodiplogasteridae</taxon>
        <taxon>Pristionchus</taxon>
    </lineage>
</organism>
<dbReference type="EMBL" id="BTSX01000001">
    <property type="protein sequence ID" value="GMS79943.1"/>
    <property type="molecule type" value="Genomic_DNA"/>
</dbReference>
<proteinExistence type="predicted"/>
<sequence length="69" mass="8267">PNCDRDNCPFFHPYEKCRFGTFSCPGIFCRFKHSICPNDQNCSIHFCSFEHKLSDPLILRVHKEYERRV</sequence>
<keyword evidence="2" id="KW-1185">Reference proteome</keyword>
<feature type="non-terminal residue" evidence="1">
    <location>
        <position position="69"/>
    </location>
</feature>
<dbReference type="Proteomes" id="UP001432027">
    <property type="component" value="Unassembled WGS sequence"/>
</dbReference>
<name>A0AAV5SCM0_9BILA</name>
<feature type="non-terminal residue" evidence="1">
    <location>
        <position position="1"/>
    </location>
</feature>
<evidence type="ECO:0008006" key="3">
    <source>
        <dbReference type="Google" id="ProtNLM"/>
    </source>
</evidence>
<evidence type="ECO:0000313" key="1">
    <source>
        <dbReference type="EMBL" id="GMS79943.1"/>
    </source>
</evidence>
<gene>
    <name evidence="1" type="ORF">PENTCL1PPCAC_2118</name>
</gene>
<accession>A0AAV5SCM0</accession>
<dbReference type="AlphaFoldDB" id="A0AAV5SCM0"/>
<reference evidence="1" key="1">
    <citation type="submission" date="2023-10" db="EMBL/GenBank/DDBJ databases">
        <title>Genome assembly of Pristionchus species.</title>
        <authorList>
            <person name="Yoshida K."/>
            <person name="Sommer R.J."/>
        </authorList>
    </citation>
    <scope>NUCLEOTIDE SEQUENCE</scope>
    <source>
        <strain evidence="1">RS0144</strain>
    </source>
</reference>
<comment type="caution">
    <text evidence="1">The sequence shown here is derived from an EMBL/GenBank/DDBJ whole genome shotgun (WGS) entry which is preliminary data.</text>
</comment>